<sequence length="1030" mass="115654">MFGYLASATGRLWLTASHGGKSRIFSTSPNLADQGVPTPAVPPLDGSSASYLEDMYNSWLNDPKSVHSSWDAYFRHSQSGETGYMRPPSFALPSTLGYLSSSKAAAGAPASAPTAAAATAATPQTIQEHLTVQAIIRNYQMRGHLAARLNPLEPMFEIEDKTSTISEQLGKPPPEVINQHKLEPSMWETSFKLPSSTMIGGSDGQTLSLKEIIKRLELTYCRHVGLEYMHINDPEQCSWIRERFEVPGVTELKKPEKRLLLTRLAKAVLFEAFLQKKWSSEKRFGLEGCEVLIPCIKTIIDECAKRDAEMAIIGMAHRGRLNVIANVCQKPLNIIFSQFRGLQAEDEGAGDVKYHLGVYNNSSYRVKGSTLFRELPASKKPFTTVLVANPSHLEMVNPVCAGRARAEQFYRNDPEGKKVITIVMHGDAAICGEGIVYETINFANLSDYHNGGTIHFVVNNQVGFTTDPEFSRSSLYSTEVGKVVGAPIFHVNADDPESAAYVAKVAAEFRSKFHKDVVIDLIGYRRHGHNEADEPMFTQPFMYQKIKKMPNIFEKYSAAAIKQGVVSEAEVKEFKDQTDKILEEEFGKAAKLTSMRFADWIDCPWPGFFKKQTPLKCMPTGVSLEALDHIANKFAHLPSEDFELHKALMRVIHMRQEMVKNHTADWAIGEALAIGSLLQEGTHVRLSGQDVQRGTFSHRHHTVHHQSKANTKYTYLKDLHPNQAPYSICNSPISEYGILGFEHGYSMANPDSLVIWEAQFGDFANNAQPIFDCMVASGQWKWVRQCGLVVLLPHGLEGQGPEHSSTRVERFLQLSSDDPDFLPPDDPDYVVRQLRDINWIIANCTTPANLFHVLRRQIKLPFRKPLLICTPKSLLRHPEARSKFDEMIDGTEFKRIIPATGPASENADNVKKLVFCSGKVYYDFMKEAKEKKIEDKIAIARVEQICPFPYDLVQQEAKKYHKAQIAWGQEEHKNSGCWTYVNPRFETALKGERDILYIGRAPSSSTASGNKIQYQKEYESLLEELVKNCQ</sequence>
<dbReference type="NCBIfam" id="NF008907">
    <property type="entry name" value="PRK12270.1"/>
    <property type="match status" value="1"/>
</dbReference>
<keyword evidence="12" id="KW-0324">Glycolysis</keyword>
<dbReference type="NCBIfam" id="NF006914">
    <property type="entry name" value="PRK09404.1"/>
    <property type="match status" value="1"/>
</dbReference>
<dbReference type="Gene3D" id="3.40.50.12470">
    <property type="match status" value="1"/>
</dbReference>
<dbReference type="AlphaFoldDB" id="A0AAR5PR49"/>
<dbReference type="InterPro" id="IPR042179">
    <property type="entry name" value="KGD_C_sf"/>
</dbReference>
<comment type="cofactor">
    <cofactor evidence="2">
        <name>thiamine diphosphate</name>
        <dbReference type="ChEBI" id="CHEBI:58937"/>
    </cofactor>
</comment>
<comment type="function">
    <text evidence="14">The 2-oxoglutarate dehydrogenase complex catalyzes the overall conversion of 2-oxoglutarate to succinyl-CoA and CO(2). It contains multiple copies of three enzymatic components: 2-oxoglutarate dehydrogenase (E1), dihydrolipoamide succinyltransferase (E2) and lipoamide dehydrogenase (E3).</text>
</comment>
<dbReference type="Gene3D" id="3.40.50.970">
    <property type="match status" value="1"/>
</dbReference>
<dbReference type="PANTHER" id="PTHR23152">
    <property type="entry name" value="2-OXOGLUTARATE DEHYDROGENASE"/>
    <property type="match status" value="1"/>
</dbReference>
<dbReference type="Pfam" id="PF16078">
    <property type="entry name" value="2-oxogl_dehyd_N"/>
    <property type="match status" value="1"/>
</dbReference>
<dbReference type="GO" id="GO:0030976">
    <property type="term" value="F:thiamine pyrophosphate binding"/>
    <property type="evidence" value="ECO:0007669"/>
    <property type="project" value="InterPro"/>
</dbReference>
<comment type="subcellular location">
    <subcellularLocation>
        <location evidence="3">Mitochondrion</location>
    </subcellularLocation>
</comment>
<reference evidence="18" key="2">
    <citation type="submission" date="2024-08" db="UniProtKB">
        <authorList>
            <consortium name="EnsemblMetazoa"/>
        </authorList>
    </citation>
    <scope>IDENTIFICATION</scope>
</reference>
<dbReference type="Proteomes" id="UP000019118">
    <property type="component" value="Unassembled WGS sequence"/>
</dbReference>
<dbReference type="InterPro" id="IPR031717">
    <property type="entry name" value="ODO-1/KGD_C"/>
</dbReference>
<keyword evidence="10" id="KW-0786">Thiamine pyrophosphate</keyword>
<evidence type="ECO:0000256" key="3">
    <source>
        <dbReference type="ARBA" id="ARBA00004173"/>
    </source>
</evidence>
<dbReference type="GO" id="GO:0006096">
    <property type="term" value="P:glycolytic process"/>
    <property type="evidence" value="ECO:0007669"/>
    <property type="project" value="UniProtKB-KW"/>
</dbReference>
<dbReference type="PANTHER" id="PTHR23152:SF4">
    <property type="entry name" value="2-OXOADIPATE DEHYDROGENASE COMPLEX COMPONENT E1"/>
    <property type="match status" value="1"/>
</dbReference>
<dbReference type="EnsemblMetazoa" id="XM_019907936.1">
    <property type="protein sequence ID" value="XP_019763495.1"/>
    <property type="gene ID" value="LOC109539873"/>
</dbReference>
<evidence type="ECO:0000256" key="2">
    <source>
        <dbReference type="ARBA" id="ARBA00001964"/>
    </source>
</evidence>
<dbReference type="SMART" id="SM00861">
    <property type="entry name" value="Transket_pyr"/>
    <property type="match status" value="1"/>
</dbReference>
<dbReference type="InterPro" id="IPR032106">
    <property type="entry name" value="2-oxogl_dehyd_N"/>
</dbReference>
<dbReference type="Pfam" id="PF00676">
    <property type="entry name" value="E1_dh"/>
    <property type="match status" value="1"/>
</dbReference>
<keyword evidence="11" id="KW-0496">Mitochondrion</keyword>
<dbReference type="InterPro" id="IPR005475">
    <property type="entry name" value="Transketolase-like_Pyr-bd"/>
</dbReference>
<evidence type="ECO:0000256" key="5">
    <source>
        <dbReference type="ARBA" id="ARBA00012280"/>
    </source>
</evidence>
<reference evidence="19" key="1">
    <citation type="journal article" date="2013" name="Genome Biol.">
        <title>Draft genome of the mountain pine beetle, Dendroctonus ponderosae Hopkins, a major forest pest.</title>
        <authorList>
            <person name="Keeling C.I."/>
            <person name="Yuen M.M."/>
            <person name="Liao N.Y."/>
            <person name="Docking T.R."/>
            <person name="Chan S.K."/>
            <person name="Taylor G.A."/>
            <person name="Palmquist D.L."/>
            <person name="Jackman S.D."/>
            <person name="Nguyen A."/>
            <person name="Li M."/>
            <person name="Henderson H."/>
            <person name="Janes J.K."/>
            <person name="Zhao Y."/>
            <person name="Pandoh P."/>
            <person name="Moore R."/>
            <person name="Sperling F.A."/>
            <person name="Huber D.P."/>
            <person name="Birol I."/>
            <person name="Jones S.J."/>
            <person name="Bohlmann J."/>
        </authorList>
    </citation>
    <scope>NUCLEOTIDE SEQUENCE</scope>
</reference>
<evidence type="ECO:0000256" key="7">
    <source>
        <dbReference type="ARBA" id="ARBA00022842"/>
    </source>
</evidence>
<evidence type="ECO:0000256" key="8">
    <source>
        <dbReference type="ARBA" id="ARBA00022946"/>
    </source>
</evidence>
<keyword evidence="8" id="KW-0809">Transit peptide</keyword>
<protein>
    <recommendedName>
        <fullName evidence="15">2-oxoglutarate dehydrogenase, mitochondrial</fullName>
        <ecNumber evidence="5">1.2.4.2</ecNumber>
    </recommendedName>
    <alternativeName>
        <fullName evidence="16">2-oxoglutarate dehydrogenase complex component E1</fullName>
    </alternativeName>
    <alternativeName>
        <fullName evidence="13">Alpha-ketoglutarate dehydrogenase</fullName>
    </alternativeName>
</protein>
<keyword evidence="19" id="KW-1185">Reference proteome</keyword>
<organism evidence="18 19">
    <name type="scientific">Dendroctonus ponderosae</name>
    <name type="common">Mountain pine beetle</name>
    <dbReference type="NCBI Taxonomy" id="77166"/>
    <lineage>
        <taxon>Eukaryota</taxon>
        <taxon>Metazoa</taxon>
        <taxon>Ecdysozoa</taxon>
        <taxon>Arthropoda</taxon>
        <taxon>Hexapoda</taxon>
        <taxon>Insecta</taxon>
        <taxon>Pterygota</taxon>
        <taxon>Neoptera</taxon>
        <taxon>Endopterygota</taxon>
        <taxon>Coleoptera</taxon>
        <taxon>Polyphaga</taxon>
        <taxon>Cucujiformia</taxon>
        <taxon>Curculionidae</taxon>
        <taxon>Scolytinae</taxon>
        <taxon>Dendroctonus</taxon>
    </lineage>
</organism>
<dbReference type="FunFam" id="3.40.50.12470:FF:000007">
    <property type="entry name" value="2-oxoglutarate dehydrogenase e1 mitochondrial"/>
    <property type="match status" value="1"/>
</dbReference>
<dbReference type="Pfam" id="PF02779">
    <property type="entry name" value="Transket_pyr"/>
    <property type="match status" value="1"/>
</dbReference>
<keyword evidence="9" id="KW-0560">Oxidoreductase</keyword>
<dbReference type="GO" id="GO:0046872">
    <property type="term" value="F:metal ion binding"/>
    <property type="evidence" value="ECO:0007669"/>
    <property type="project" value="UniProtKB-KW"/>
</dbReference>
<evidence type="ECO:0000256" key="10">
    <source>
        <dbReference type="ARBA" id="ARBA00023052"/>
    </source>
</evidence>
<feature type="domain" description="Transketolase-like pyrimidine-binding" evidence="17">
    <location>
        <begin position="664"/>
        <end position="877"/>
    </location>
</feature>
<evidence type="ECO:0000313" key="18">
    <source>
        <dbReference type="EnsemblMetazoa" id="XP_019763495.1"/>
    </source>
</evidence>
<dbReference type="GO" id="GO:0006099">
    <property type="term" value="P:tricarboxylic acid cycle"/>
    <property type="evidence" value="ECO:0007669"/>
    <property type="project" value="TreeGrafter"/>
</dbReference>
<evidence type="ECO:0000256" key="14">
    <source>
        <dbReference type="ARBA" id="ARBA00037426"/>
    </source>
</evidence>
<accession>A0AAR5PR49</accession>
<evidence type="ECO:0000256" key="12">
    <source>
        <dbReference type="ARBA" id="ARBA00023152"/>
    </source>
</evidence>
<evidence type="ECO:0000256" key="11">
    <source>
        <dbReference type="ARBA" id="ARBA00023128"/>
    </source>
</evidence>
<evidence type="ECO:0000259" key="17">
    <source>
        <dbReference type="SMART" id="SM00861"/>
    </source>
</evidence>
<comment type="cofactor">
    <cofactor evidence="1">
        <name>Mg(2+)</name>
        <dbReference type="ChEBI" id="CHEBI:18420"/>
    </cofactor>
</comment>
<name>A0AAR5PR49_DENPD</name>
<dbReference type="InterPro" id="IPR011603">
    <property type="entry name" value="2oxoglutarate_DH_E1"/>
</dbReference>
<dbReference type="InterPro" id="IPR029061">
    <property type="entry name" value="THDP-binding"/>
</dbReference>
<dbReference type="Gene3D" id="1.10.287.1150">
    <property type="entry name" value="TPP helical domain"/>
    <property type="match status" value="1"/>
</dbReference>
<evidence type="ECO:0000256" key="15">
    <source>
        <dbReference type="ARBA" id="ARBA00040267"/>
    </source>
</evidence>
<dbReference type="NCBIfam" id="TIGR00239">
    <property type="entry name" value="2oxo_dh_E1"/>
    <property type="match status" value="1"/>
</dbReference>
<evidence type="ECO:0000313" key="19">
    <source>
        <dbReference type="Proteomes" id="UP000019118"/>
    </source>
</evidence>
<dbReference type="Pfam" id="PF16870">
    <property type="entry name" value="OxoGdeHyase_C"/>
    <property type="match status" value="1"/>
</dbReference>
<dbReference type="SUPFAM" id="SSF52518">
    <property type="entry name" value="Thiamin diphosphate-binding fold (THDP-binding)"/>
    <property type="match status" value="2"/>
</dbReference>
<evidence type="ECO:0000256" key="16">
    <source>
        <dbReference type="ARBA" id="ARBA00042984"/>
    </source>
</evidence>
<evidence type="ECO:0000256" key="4">
    <source>
        <dbReference type="ARBA" id="ARBA00006936"/>
    </source>
</evidence>
<evidence type="ECO:0000256" key="1">
    <source>
        <dbReference type="ARBA" id="ARBA00001946"/>
    </source>
</evidence>
<keyword evidence="6" id="KW-0479">Metal-binding</keyword>
<evidence type="ECO:0000256" key="9">
    <source>
        <dbReference type="ARBA" id="ARBA00023002"/>
    </source>
</evidence>
<dbReference type="FunFam" id="3.40.50.11610:FF:000003">
    <property type="entry name" value="2-oxoglutarate dehydrogenase, isoform X4"/>
    <property type="match status" value="1"/>
</dbReference>
<dbReference type="Gene3D" id="3.40.50.11610">
    <property type="entry name" value="Multifunctional 2-oxoglutarate metabolism enzyme, C-terminal domain"/>
    <property type="match status" value="1"/>
</dbReference>
<keyword evidence="7" id="KW-0460">Magnesium</keyword>
<proteinExistence type="inferred from homology"/>
<dbReference type="GO" id="GO:0045252">
    <property type="term" value="C:oxoglutarate dehydrogenase complex"/>
    <property type="evidence" value="ECO:0007669"/>
    <property type="project" value="TreeGrafter"/>
</dbReference>
<evidence type="ECO:0000256" key="13">
    <source>
        <dbReference type="ARBA" id="ARBA00030680"/>
    </source>
</evidence>
<dbReference type="CDD" id="cd02016">
    <property type="entry name" value="TPP_E1_OGDC_like"/>
    <property type="match status" value="1"/>
</dbReference>
<dbReference type="PIRSF" id="PIRSF000157">
    <property type="entry name" value="Oxoglu_dh_E1"/>
    <property type="match status" value="1"/>
</dbReference>
<comment type="similarity">
    <text evidence="4">Belongs to the alpha-ketoglutarate dehydrogenase family.</text>
</comment>
<dbReference type="GO" id="GO:0005739">
    <property type="term" value="C:mitochondrion"/>
    <property type="evidence" value="ECO:0007669"/>
    <property type="project" value="UniProtKB-SubCell"/>
</dbReference>
<dbReference type="InterPro" id="IPR001017">
    <property type="entry name" value="DH_E1"/>
</dbReference>
<dbReference type="EC" id="1.2.4.2" evidence="5"/>
<dbReference type="GO" id="GO:0004591">
    <property type="term" value="F:oxoglutarate dehydrogenase (succinyl-transferring) activity"/>
    <property type="evidence" value="ECO:0007669"/>
    <property type="project" value="UniProtKB-EC"/>
</dbReference>
<evidence type="ECO:0000256" key="6">
    <source>
        <dbReference type="ARBA" id="ARBA00022723"/>
    </source>
</evidence>